<keyword evidence="10 13" id="KW-0472">Membrane</keyword>
<feature type="transmembrane region" description="Helical" evidence="13">
    <location>
        <begin position="143"/>
        <end position="165"/>
    </location>
</feature>
<keyword evidence="9 13" id="KW-1133">Transmembrane helix</keyword>
<keyword evidence="15" id="KW-0969">Cilium</keyword>
<feature type="region of interest" description="Disordered" evidence="14">
    <location>
        <begin position="357"/>
        <end position="378"/>
    </location>
</feature>
<dbReference type="GO" id="GO:0009306">
    <property type="term" value="P:protein secretion"/>
    <property type="evidence" value="ECO:0007669"/>
    <property type="project" value="InterPro"/>
</dbReference>
<keyword evidence="7 13" id="KW-1005">Bacterial flagellum biogenesis</keyword>
<evidence type="ECO:0000256" key="12">
    <source>
        <dbReference type="ARBA" id="ARBA00025078"/>
    </source>
</evidence>
<keyword evidence="11 13" id="KW-1006">Bacterial flagellum protein export</keyword>
<sequence>MAESESGADKSEEPTDKRRRESREKGQVARSRELNTLVIMLAGVGGLLAYGGSMGDSLLKIMRANFALPREALLDDRSMGLWFMSSLQTALEALLPLFVILLVASILGPIALGGWLFSAQALQPKFSRMNPWEGLKRMFSAKALLELLKALAKFTIILLVALVVLSSDQDDLLAMAHEPLEMAILHSAQVVGWSALWMACGLILIAAVDVPFQLWDNRQKLMMTKQEVRDEYKDSEGKPEVKQRIRQMQREMAERRMMAAVPQADVVITNPTHFAVALKYDPKKGNAPVLLAKGGDFLALKIREIAQQHQVMVLESPGLARAVYHSTELDHEIPAGLYLAVAQVLAYVYQLRQFQAGKGKRPGPLPDLPIPPDLRRDE</sequence>
<feature type="transmembrane region" description="Helical" evidence="13">
    <location>
        <begin position="34"/>
        <end position="52"/>
    </location>
</feature>
<keyword evidence="15" id="KW-0966">Cell projection</keyword>
<dbReference type="NCBIfam" id="TIGR00328">
    <property type="entry name" value="flhB"/>
    <property type="match status" value="1"/>
</dbReference>
<reference evidence="15 16" key="1">
    <citation type="submission" date="2018-09" db="EMBL/GenBank/DDBJ databases">
        <authorList>
            <person name="Zhu H."/>
        </authorList>
    </citation>
    <scope>NUCLEOTIDE SEQUENCE [LARGE SCALE GENOMIC DNA]</scope>
    <source>
        <strain evidence="15 16">K1S02-6</strain>
    </source>
</reference>
<dbReference type="Gene3D" id="3.40.1690.10">
    <property type="entry name" value="secretion proteins EscU"/>
    <property type="match status" value="1"/>
</dbReference>
<dbReference type="AlphaFoldDB" id="A0A418XBF7"/>
<feature type="transmembrane region" description="Helical" evidence="13">
    <location>
        <begin position="93"/>
        <end position="122"/>
    </location>
</feature>
<dbReference type="InterPro" id="IPR006136">
    <property type="entry name" value="FlhB"/>
</dbReference>
<dbReference type="GO" id="GO:0005886">
    <property type="term" value="C:plasma membrane"/>
    <property type="evidence" value="ECO:0007669"/>
    <property type="project" value="UniProtKB-SubCell"/>
</dbReference>
<evidence type="ECO:0000256" key="11">
    <source>
        <dbReference type="ARBA" id="ARBA00023225"/>
    </source>
</evidence>
<dbReference type="Gene3D" id="6.10.250.2080">
    <property type="match status" value="1"/>
</dbReference>
<dbReference type="RefSeq" id="WP_119955529.1">
    <property type="nucleotide sequence ID" value="NZ_QYUR01000006.1"/>
</dbReference>
<evidence type="ECO:0000256" key="4">
    <source>
        <dbReference type="ARBA" id="ARBA00022448"/>
    </source>
</evidence>
<evidence type="ECO:0000256" key="6">
    <source>
        <dbReference type="ARBA" id="ARBA00022692"/>
    </source>
</evidence>
<accession>A0A418XBF7</accession>
<keyword evidence="16" id="KW-1185">Reference proteome</keyword>
<evidence type="ECO:0000256" key="1">
    <source>
        <dbReference type="ARBA" id="ARBA00004651"/>
    </source>
</evidence>
<dbReference type="Pfam" id="PF01312">
    <property type="entry name" value="Bac_export_2"/>
    <property type="match status" value="1"/>
</dbReference>
<evidence type="ECO:0000313" key="15">
    <source>
        <dbReference type="EMBL" id="RJG09839.1"/>
    </source>
</evidence>
<dbReference type="Proteomes" id="UP000284021">
    <property type="component" value="Unassembled WGS sequence"/>
</dbReference>
<protein>
    <recommendedName>
        <fullName evidence="3 13">Flagellar biosynthetic protein FlhB</fullName>
    </recommendedName>
</protein>
<dbReference type="SUPFAM" id="SSF160544">
    <property type="entry name" value="EscU C-terminal domain-like"/>
    <property type="match status" value="1"/>
</dbReference>
<feature type="transmembrane region" description="Helical" evidence="13">
    <location>
        <begin position="195"/>
        <end position="215"/>
    </location>
</feature>
<keyword evidence="4 13" id="KW-0813">Transport</keyword>
<evidence type="ECO:0000256" key="13">
    <source>
        <dbReference type="RuleBase" id="RU364091"/>
    </source>
</evidence>
<feature type="region of interest" description="Disordered" evidence="14">
    <location>
        <begin position="1"/>
        <end position="28"/>
    </location>
</feature>
<dbReference type="InterPro" id="IPR029025">
    <property type="entry name" value="T3SS_substrate_exporter_C"/>
</dbReference>
<evidence type="ECO:0000256" key="7">
    <source>
        <dbReference type="ARBA" id="ARBA00022795"/>
    </source>
</evidence>
<name>A0A418XBF7_9PSED</name>
<organism evidence="15 16">
    <name type="scientific">Pseudomonas cavernicola</name>
    <dbReference type="NCBI Taxonomy" id="2320866"/>
    <lineage>
        <taxon>Bacteria</taxon>
        <taxon>Pseudomonadati</taxon>
        <taxon>Pseudomonadota</taxon>
        <taxon>Gammaproteobacteria</taxon>
        <taxon>Pseudomonadales</taxon>
        <taxon>Pseudomonadaceae</taxon>
        <taxon>Pseudomonas</taxon>
    </lineage>
</organism>
<dbReference type="OrthoDB" id="9807950at2"/>
<evidence type="ECO:0000256" key="8">
    <source>
        <dbReference type="ARBA" id="ARBA00022927"/>
    </source>
</evidence>
<dbReference type="FunFam" id="3.40.1690.10:FF:000001">
    <property type="entry name" value="Flagellar biosynthetic protein FlhB"/>
    <property type="match status" value="1"/>
</dbReference>
<keyword evidence="5 13" id="KW-1003">Cell membrane</keyword>
<feature type="compositionally biased region" description="Basic and acidic residues" evidence="14">
    <location>
        <begin position="7"/>
        <end position="28"/>
    </location>
</feature>
<comment type="function">
    <text evidence="12 13">Required for formation of the rod structure in the basal body of the flagellar apparatus. Together with FliI and FliH, may constitute the export apparatus of flagellin.</text>
</comment>
<evidence type="ECO:0000313" key="16">
    <source>
        <dbReference type="Proteomes" id="UP000284021"/>
    </source>
</evidence>
<dbReference type="PRINTS" id="PR00950">
    <property type="entry name" value="TYPE3IMSPROT"/>
</dbReference>
<keyword evidence="6 13" id="KW-0812">Transmembrane</keyword>
<keyword evidence="15" id="KW-0282">Flagellum</keyword>
<evidence type="ECO:0000256" key="3">
    <source>
        <dbReference type="ARBA" id="ARBA00021622"/>
    </source>
</evidence>
<comment type="subcellular location">
    <subcellularLocation>
        <location evidence="1">Cell membrane</location>
        <topology evidence="1">Multi-pass membrane protein</topology>
    </subcellularLocation>
</comment>
<feature type="compositionally biased region" description="Pro residues" evidence="14">
    <location>
        <begin position="363"/>
        <end position="372"/>
    </location>
</feature>
<dbReference type="InterPro" id="IPR006135">
    <property type="entry name" value="T3SS_substrate_exporter"/>
</dbReference>
<evidence type="ECO:0000256" key="9">
    <source>
        <dbReference type="ARBA" id="ARBA00022989"/>
    </source>
</evidence>
<keyword evidence="8 13" id="KW-0653">Protein transport</keyword>
<evidence type="ECO:0000256" key="2">
    <source>
        <dbReference type="ARBA" id="ARBA00010690"/>
    </source>
</evidence>
<evidence type="ECO:0000256" key="14">
    <source>
        <dbReference type="SAM" id="MobiDB-lite"/>
    </source>
</evidence>
<comment type="caution">
    <text evidence="15">The sequence shown here is derived from an EMBL/GenBank/DDBJ whole genome shotgun (WGS) entry which is preliminary data.</text>
</comment>
<comment type="similarity">
    <text evidence="2 13">Belongs to the type III secretion exporter family.</text>
</comment>
<dbReference type="EMBL" id="QYUR01000006">
    <property type="protein sequence ID" value="RJG09839.1"/>
    <property type="molecule type" value="Genomic_DNA"/>
</dbReference>
<dbReference type="GO" id="GO:0044780">
    <property type="term" value="P:bacterial-type flagellum assembly"/>
    <property type="evidence" value="ECO:0007669"/>
    <property type="project" value="InterPro"/>
</dbReference>
<gene>
    <name evidence="13 15" type="primary">flhB</name>
    <name evidence="15" type="ORF">D3879_17420</name>
</gene>
<proteinExistence type="inferred from homology"/>
<evidence type="ECO:0000256" key="10">
    <source>
        <dbReference type="ARBA" id="ARBA00023136"/>
    </source>
</evidence>
<dbReference type="PANTHER" id="PTHR30531:SF12">
    <property type="entry name" value="FLAGELLAR BIOSYNTHETIC PROTEIN FLHB"/>
    <property type="match status" value="1"/>
</dbReference>
<dbReference type="PANTHER" id="PTHR30531">
    <property type="entry name" value="FLAGELLAR BIOSYNTHETIC PROTEIN FLHB"/>
    <property type="match status" value="1"/>
</dbReference>
<evidence type="ECO:0000256" key="5">
    <source>
        <dbReference type="ARBA" id="ARBA00022475"/>
    </source>
</evidence>